<dbReference type="Pfam" id="PF11054">
    <property type="entry name" value="Surface_antigen"/>
    <property type="match status" value="1"/>
</dbReference>
<dbReference type="Proteomes" id="UP000030744">
    <property type="component" value="Unassembled WGS sequence"/>
</dbReference>
<reference evidence="1" key="2">
    <citation type="submission" date="2013-10" db="EMBL/GenBank/DDBJ databases">
        <authorList>
            <person name="Aslett M."/>
        </authorList>
    </citation>
    <scope>NUCLEOTIDE SEQUENCE [LARGE SCALE GENOMIC DNA]</scope>
    <source>
        <strain evidence="1">Houghton</strain>
    </source>
</reference>
<dbReference type="EMBL" id="HG735651">
    <property type="protein sequence ID" value="CDJ36234.1"/>
    <property type="molecule type" value="Genomic_DNA"/>
</dbReference>
<dbReference type="GeneID" id="60404249"/>
<evidence type="ECO:0000313" key="2">
    <source>
        <dbReference type="Proteomes" id="UP000030744"/>
    </source>
</evidence>
<organism evidence="1 2">
    <name type="scientific">Eimeria mitis</name>
    <dbReference type="NCBI Taxonomy" id="44415"/>
    <lineage>
        <taxon>Eukaryota</taxon>
        <taxon>Sar</taxon>
        <taxon>Alveolata</taxon>
        <taxon>Apicomplexa</taxon>
        <taxon>Conoidasida</taxon>
        <taxon>Coccidia</taxon>
        <taxon>Eucoccidiorida</taxon>
        <taxon>Eimeriorina</taxon>
        <taxon>Eimeriidae</taxon>
        <taxon>Eimeria</taxon>
    </lineage>
</organism>
<name>U6KE61_9EIME</name>
<dbReference type="AlphaFoldDB" id="U6KE61"/>
<evidence type="ECO:0000313" key="1">
    <source>
        <dbReference type="EMBL" id="CDJ36234.1"/>
    </source>
</evidence>
<dbReference type="VEuPathDB" id="ToxoDB:EMH_0071400"/>
<protein>
    <submittedName>
        <fullName evidence="1">SAG family member</fullName>
    </submittedName>
</protein>
<gene>
    <name evidence="1" type="ORF">EMH_0071400</name>
</gene>
<accession>U6KE61</accession>
<keyword evidence="2" id="KW-1185">Reference proteome</keyword>
<proteinExistence type="predicted"/>
<reference evidence="1" key="1">
    <citation type="submission" date="2013-10" db="EMBL/GenBank/DDBJ databases">
        <title>Genomic analysis of the causative agents of coccidiosis in chickens.</title>
        <authorList>
            <person name="Reid A.J."/>
            <person name="Blake D."/>
            <person name="Billington K."/>
            <person name="Browne H."/>
            <person name="Dunn M."/>
            <person name="Hung S."/>
            <person name="Kawahara F."/>
            <person name="Miranda-Saavedra D."/>
            <person name="Mourier T."/>
            <person name="Nagra H."/>
            <person name="Otto T.D."/>
            <person name="Rawlings N."/>
            <person name="Sanchez A."/>
            <person name="Sanders M."/>
            <person name="Subramaniam C."/>
            <person name="Tay Y."/>
            <person name="Dear P."/>
            <person name="Doerig C."/>
            <person name="Gruber A."/>
            <person name="Parkinson J."/>
            <person name="Shirley M."/>
            <person name="Wan K.L."/>
            <person name="Berriman M."/>
            <person name="Tomley F."/>
            <person name="Pain A."/>
        </authorList>
    </citation>
    <scope>NUCLEOTIDE SEQUENCE [LARGE SCALE GENOMIC DNA]</scope>
    <source>
        <strain evidence="1">Houghton</strain>
    </source>
</reference>
<dbReference type="InterPro" id="IPR021288">
    <property type="entry name" value="Surface_antigen"/>
</dbReference>
<sequence>MLLLHSAGDAKHCTVEINKFRKQVDPQANNYMESDEGNPAEDLQSFLSTGGEYPAVFNEAKEPYTRSNAIPFVSLLSDKAEIIYCGTPKGCDTESIICYFKPSSIAEGAHPVSRQMWHKVEEAGRIKPSLEAHGDEYKDLLEAVNAVRTVKGLGLPGFTAPVETEDMKRRDTINDATPYENALYNLTCEEIKDSTIHPNVAQGYTLIYAINEGEDPPTAEEAVEFWKSGFTKLGTDVPPAFTVKKSQRTEGIDGTIYYDNAVAGFASMMVDGTREMRCYNATGCDNAAVICFLSEPTLVENRQPIRYILSEHLCYLPTF</sequence>
<dbReference type="RefSeq" id="XP_037878523.1">
    <property type="nucleotide sequence ID" value="XM_038022669.1"/>
</dbReference>